<evidence type="ECO:0000313" key="3">
    <source>
        <dbReference type="EMBL" id="OQR89131.1"/>
    </source>
</evidence>
<keyword evidence="4" id="KW-1185">Reference proteome</keyword>
<feature type="coiled-coil region" evidence="1">
    <location>
        <begin position="52"/>
        <end position="79"/>
    </location>
</feature>
<organism evidence="3 4">
    <name type="scientific">Thraustotheca clavata</name>
    <dbReference type="NCBI Taxonomy" id="74557"/>
    <lineage>
        <taxon>Eukaryota</taxon>
        <taxon>Sar</taxon>
        <taxon>Stramenopiles</taxon>
        <taxon>Oomycota</taxon>
        <taxon>Saprolegniomycetes</taxon>
        <taxon>Saprolegniales</taxon>
        <taxon>Achlyaceae</taxon>
        <taxon>Thraustotheca</taxon>
    </lineage>
</organism>
<proteinExistence type="predicted"/>
<accession>A0A1V9YU00</accession>
<dbReference type="Proteomes" id="UP000243217">
    <property type="component" value="Unassembled WGS sequence"/>
</dbReference>
<dbReference type="AlphaFoldDB" id="A0A1V9YU00"/>
<evidence type="ECO:0000313" key="4">
    <source>
        <dbReference type="Proteomes" id="UP000243217"/>
    </source>
</evidence>
<feature type="compositionally biased region" description="Polar residues" evidence="2">
    <location>
        <begin position="85"/>
        <end position="120"/>
    </location>
</feature>
<sequence length="337" mass="37088">MSDRRLPQASAVDPQALQDELTQAYRSVADAKLKRKIAEEKWRKADLGCLQCSTLQEQLDAANRQIAELKKALEFECSSHFISAENEQTEQSTPSRQTSSARYSSGTIQAPRSCTPQETIMQVHLPPVNANGVETKQTNPRKRKKKSQETHQDDVPQTQATEATAIPPLSAFPKDNGGETPAQNPWLSKLFALSAANAKMQETQSSLMVLSKTTLQEAQNSTIAPSKATIQEAQSSFTAPSETLQEAQNSTMVPSETLRESSDQMVPESPNEDSGENPILKTLKKTSRKKNAPREYFSGGQRRWKCTKVLGSGPDGDILCDRRAVSFAVGLCTLHRK</sequence>
<evidence type="ECO:0000256" key="1">
    <source>
        <dbReference type="SAM" id="Coils"/>
    </source>
</evidence>
<dbReference type="EMBL" id="JNBS01002848">
    <property type="protein sequence ID" value="OQR89131.1"/>
    <property type="molecule type" value="Genomic_DNA"/>
</dbReference>
<evidence type="ECO:0000256" key="2">
    <source>
        <dbReference type="SAM" id="MobiDB-lite"/>
    </source>
</evidence>
<feature type="compositionally biased region" description="Polar residues" evidence="2">
    <location>
        <begin position="236"/>
        <end position="254"/>
    </location>
</feature>
<feature type="region of interest" description="Disordered" evidence="2">
    <location>
        <begin position="236"/>
        <end position="278"/>
    </location>
</feature>
<comment type="caution">
    <text evidence="3">The sequence shown here is derived from an EMBL/GenBank/DDBJ whole genome shotgun (WGS) entry which is preliminary data.</text>
</comment>
<protein>
    <submittedName>
        <fullName evidence="3">Uncharacterized protein</fullName>
    </submittedName>
</protein>
<keyword evidence="1" id="KW-0175">Coiled coil</keyword>
<feature type="region of interest" description="Disordered" evidence="2">
    <location>
        <begin position="82"/>
        <end position="182"/>
    </location>
</feature>
<name>A0A1V9YU00_9STRA</name>
<gene>
    <name evidence="3" type="ORF">THRCLA_22738</name>
</gene>
<reference evidence="3 4" key="1">
    <citation type="journal article" date="2014" name="Genome Biol. Evol.">
        <title>The secreted proteins of Achlya hypogyna and Thraustotheca clavata identify the ancestral oomycete secretome and reveal gene acquisitions by horizontal gene transfer.</title>
        <authorList>
            <person name="Misner I."/>
            <person name="Blouin N."/>
            <person name="Leonard G."/>
            <person name="Richards T.A."/>
            <person name="Lane C.E."/>
        </authorList>
    </citation>
    <scope>NUCLEOTIDE SEQUENCE [LARGE SCALE GENOMIC DNA]</scope>
    <source>
        <strain evidence="3 4">ATCC 34112</strain>
    </source>
</reference>